<organism evidence="1">
    <name type="scientific">marine metagenome</name>
    <dbReference type="NCBI Taxonomy" id="408172"/>
    <lineage>
        <taxon>unclassified sequences</taxon>
        <taxon>metagenomes</taxon>
        <taxon>ecological metagenomes</taxon>
    </lineage>
</organism>
<accession>A0A383CC92</accession>
<reference evidence="1" key="1">
    <citation type="submission" date="2018-05" db="EMBL/GenBank/DDBJ databases">
        <authorList>
            <person name="Lanie J.A."/>
            <person name="Ng W.-L."/>
            <person name="Kazmierczak K.M."/>
            <person name="Andrzejewski T.M."/>
            <person name="Davidsen T.M."/>
            <person name="Wayne K.J."/>
            <person name="Tettelin H."/>
            <person name="Glass J.I."/>
            <person name="Rusch D."/>
            <person name="Podicherti R."/>
            <person name="Tsui H.-C.T."/>
            <person name="Winkler M.E."/>
        </authorList>
    </citation>
    <scope>NUCLEOTIDE SEQUENCE</scope>
</reference>
<sequence>MKKNKLLNIKIKESKQMFNKTTLESVSQHLEYFGFTVTEKPLKEGKCCYAEKDENAPTLIKDLGSGLVFQTIIDWTENCNLDGSLLLFLANTFNSESQCASFTVFEDLKIGVKAVYMGSYSKEKFADFFHAWVWDTTELIF</sequence>
<evidence type="ECO:0000313" key="1">
    <source>
        <dbReference type="EMBL" id="SVE30006.1"/>
    </source>
</evidence>
<feature type="non-terminal residue" evidence="1">
    <location>
        <position position="141"/>
    </location>
</feature>
<dbReference type="AlphaFoldDB" id="A0A383CC92"/>
<gene>
    <name evidence="1" type="ORF">METZ01_LOCUS482860</name>
</gene>
<dbReference type="EMBL" id="UINC01207771">
    <property type="protein sequence ID" value="SVE30006.1"/>
    <property type="molecule type" value="Genomic_DNA"/>
</dbReference>
<protein>
    <submittedName>
        <fullName evidence="1">Uncharacterized protein</fullName>
    </submittedName>
</protein>
<name>A0A383CC92_9ZZZZ</name>
<proteinExistence type="predicted"/>